<sequence length="680" mass="78815">MPFTPGSSSMNMPGSWPSNGEHDQVNPNMSDDAPAPFSIYQMQEREGREMVYPRMPYTVGIYSRAQAVAQYIDRLAAEGAPPAKKSPPKVRFEPIPVPYSGTSPPALSRASHMRPMELNTSEEQYSLHDEQLQDQQDHEQGTPQFDFKQAETQRIPQHQEQEVKARELLKKQEEKRILLEKRLLAERIEQARQRQIQEREDRRQQALKNYLEEQRLAREQKEQEQWDNEERERLEEQDYQRRYQELEQLRIFLEHEKRERFEREMLQQEELDSQRRSQELGQLRLMLEREEHERFLEECKREREQRERLQRSNTTQAIPFPCFVSYQRVPEKRVPDERARTHVEPQFPPAYLHNADLAHSSGDKGKFAQDMAHVGHAEKQRDVDMETKNAMKQELHRVYATHVKEKKERLHANAEVLNDAKQQKVNGKAKTEPRRERGKERDPLAKAREIRAEKKRKDEQPRDRTQHADKWDEWLAEAARERAQKISDTEKILQLASAEASKRRGENVKTARMQEGKSAKPIQGPATSPSQVLVQQTKTTEKGRGVQSDTPAPELESETSQTVKEDDVLDSEATLADSLSSSSSSLVVEVSDTDLSETQDANTNVEVKPAVKVSKEVTHVEAEPKVSTAATAVVYEMEAAMKDIDLHSQEDALEWEQVNGDEQIADEWEVLSERDGEEST</sequence>
<gene>
    <name evidence="3" type="ORF">P280DRAFT_548250</name>
</gene>
<feature type="region of interest" description="Disordered" evidence="2">
    <location>
        <begin position="79"/>
        <end position="110"/>
    </location>
</feature>
<name>A0A6A6S4K3_9PLEO</name>
<feature type="coiled-coil region" evidence="1">
    <location>
        <begin position="155"/>
        <end position="256"/>
    </location>
</feature>
<evidence type="ECO:0000313" key="4">
    <source>
        <dbReference type="Proteomes" id="UP000799753"/>
    </source>
</evidence>
<feature type="compositionally biased region" description="Polar residues" evidence="2">
    <location>
        <begin position="525"/>
        <end position="538"/>
    </location>
</feature>
<dbReference type="EMBL" id="MU006781">
    <property type="protein sequence ID" value="KAF2642836.1"/>
    <property type="molecule type" value="Genomic_DNA"/>
</dbReference>
<evidence type="ECO:0000256" key="1">
    <source>
        <dbReference type="SAM" id="Coils"/>
    </source>
</evidence>
<keyword evidence="1" id="KW-0175">Coiled coil</keyword>
<proteinExistence type="predicted"/>
<reference evidence="3" key="1">
    <citation type="journal article" date="2020" name="Stud. Mycol.">
        <title>101 Dothideomycetes genomes: a test case for predicting lifestyles and emergence of pathogens.</title>
        <authorList>
            <person name="Haridas S."/>
            <person name="Albert R."/>
            <person name="Binder M."/>
            <person name="Bloem J."/>
            <person name="Labutti K."/>
            <person name="Salamov A."/>
            <person name="Andreopoulos B."/>
            <person name="Baker S."/>
            <person name="Barry K."/>
            <person name="Bills G."/>
            <person name="Bluhm B."/>
            <person name="Cannon C."/>
            <person name="Castanera R."/>
            <person name="Culley D."/>
            <person name="Daum C."/>
            <person name="Ezra D."/>
            <person name="Gonzalez J."/>
            <person name="Henrissat B."/>
            <person name="Kuo A."/>
            <person name="Liang C."/>
            <person name="Lipzen A."/>
            <person name="Lutzoni F."/>
            <person name="Magnuson J."/>
            <person name="Mondo S."/>
            <person name="Nolan M."/>
            <person name="Ohm R."/>
            <person name="Pangilinan J."/>
            <person name="Park H.-J."/>
            <person name="Ramirez L."/>
            <person name="Alfaro M."/>
            <person name="Sun H."/>
            <person name="Tritt A."/>
            <person name="Yoshinaga Y."/>
            <person name="Zwiers L.-H."/>
            <person name="Turgeon B."/>
            <person name="Goodwin S."/>
            <person name="Spatafora J."/>
            <person name="Crous P."/>
            <person name="Grigoriev I."/>
        </authorList>
    </citation>
    <scope>NUCLEOTIDE SEQUENCE</scope>
    <source>
        <strain evidence="3">CBS 473.64</strain>
    </source>
</reference>
<dbReference type="Proteomes" id="UP000799753">
    <property type="component" value="Unassembled WGS sequence"/>
</dbReference>
<evidence type="ECO:0000256" key="2">
    <source>
        <dbReference type="SAM" id="MobiDB-lite"/>
    </source>
</evidence>
<keyword evidence="4" id="KW-1185">Reference proteome</keyword>
<feature type="compositionally biased region" description="Basic and acidic residues" evidence="2">
    <location>
        <begin position="500"/>
        <end position="518"/>
    </location>
</feature>
<feature type="compositionally biased region" description="Basic and acidic residues" evidence="2">
    <location>
        <begin position="429"/>
        <end position="471"/>
    </location>
</feature>
<organism evidence="3 4">
    <name type="scientific">Massarina eburnea CBS 473.64</name>
    <dbReference type="NCBI Taxonomy" id="1395130"/>
    <lineage>
        <taxon>Eukaryota</taxon>
        <taxon>Fungi</taxon>
        <taxon>Dikarya</taxon>
        <taxon>Ascomycota</taxon>
        <taxon>Pezizomycotina</taxon>
        <taxon>Dothideomycetes</taxon>
        <taxon>Pleosporomycetidae</taxon>
        <taxon>Pleosporales</taxon>
        <taxon>Massarineae</taxon>
        <taxon>Massarinaceae</taxon>
        <taxon>Massarina</taxon>
    </lineage>
</organism>
<feature type="region of interest" description="Disordered" evidence="2">
    <location>
        <begin position="414"/>
        <end position="471"/>
    </location>
</feature>
<feature type="coiled-coil region" evidence="1">
    <location>
        <begin position="285"/>
        <end position="312"/>
    </location>
</feature>
<protein>
    <submittedName>
        <fullName evidence="3">Uncharacterized protein</fullName>
    </submittedName>
</protein>
<feature type="region of interest" description="Disordered" evidence="2">
    <location>
        <begin position="1"/>
        <end position="35"/>
    </location>
</feature>
<dbReference type="AlphaFoldDB" id="A0A6A6S4K3"/>
<accession>A0A6A6S4K3</accession>
<evidence type="ECO:0000313" key="3">
    <source>
        <dbReference type="EMBL" id="KAF2642836.1"/>
    </source>
</evidence>
<feature type="compositionally biased region" description="Low complexity" evidence="2">
    <location>
        <begin position="571"/>
        <end position="590"/>
    </location>
</feature>
<feature type="compositionally biased region" description="Polar residues" evidence="2">
    <location>
        <begin position="1"/>
        <end position="18"/>
    </location>
</feature>
<feature type="region of interest" description="Disordered" evidence="2">
    <location>
        <begin position="496"/>
        <end position="603"/>
    </location>
</feature>